<protein>
    <submittedName>
        <fullName evidence="1">Uncharacterized protein</fullName>
    </submittedName>
</protein>
<dbReference type="EMBL" id="BART01040410">
    <property type="protein sequence ID" value="GAH28993.1"/>
    <property type="molecule type" value="Genomic_DNA"/>
</dbReference>
<gene>
    <name evidence="1" type="ORF">S01H4_65791</name>
</gene>
<name>X1G7N0_9ZZZZ</name>
<accession>X1G7N0</accession>
<feature type="non-terminal residue" evidence="1">
    <location>
        <position position="1"/>
    </location>
</feature>
<feature type="non-terminal residue" evidence="1">
    <location>
        <position position="96"/>
    </location>
</feature>
<organism evidence="1">
    <name type="scientific">marine sediment metagenome</name>
    <dbReference type="NCBI Taxonomy" id="412755"/>
    <lineage>
        <taxon>unclassified sequences</taxon>
        <taxon>metagenomes</taxon>
        <taxon>ecological metagenomes</taxon>
    </lineage>
</organism>
<comment type="caution">
    <text evidence="1">The sequence shown here is derived from an EMBL/GenBank/DDBJ whole genome shotgun (WGS) entry which is preliminary data.</text>
</comment>
<dbReference type="AlphaFoldDB" id="X1G7N0"/>
<proteinExistence type="predicted"/>
<reference evidence="1" key="1">
    <citation type="journal article" date="2014" name="Front. Microbiol.">
        <title>High frequency of phylogenetically diverse reductive dehalogenase-homologous genes in deep subseafloor sedimentary metagenomes.</title>
        <authorList>
            <person name="Kawai M."/>
            <person name="Futagami T."/>
            <person name="Toyoda A."/>
            <person name="Takaki Y."/>
            <person name="Nishi S."/>
            <person name="Hori S."/>
            <person name="Arai W."/>
            <person name="Tsubouchi T."/>
            <person name="Morono Y."/>
            <person name="Uchiyama I."/>
            <person name="Ito T."/>
            <person name="Fujiyama A."/>
            <person name="Inagaki F."/>
            <person name="Takami H."/>
        </authorList>
    </citation>
    <scope>NUCLEOTIDE SEQUENCE</scope>
    <source>
        <strain evidence="1">Expedition CK06-06</strain>
    </source>
</reference>
<sequence>ILPDYVTYGNVAVDNIIDDDLYFTLQDYYENNNIYDELFTTDSTDAGSTTLDVTDWTCEEYGLTCVTAGSTIALVTVCKYTISALIRFNLRPPNIR</sequence>
<evidence type="ECO:0000313" key="1">
    <source>
        <dbReference type="EMBL" id="GAH28993.1"/>
    </source>
</evidence>